<evidence type="ECO:0000256" key="4">
    <source>
        <dbReference type="ARBA" id="ARBA00022695"/>
    </source>
</evidence>
<evidence type="ECO:0000313" key="9">
    <source>
        <dbReference type="EMBL" id="MSN97106.1"/>
    </source>
</evidence>
<evidence type="ECO:0000313" key="10">
    <source>
        <dbReference type="Proteomes" id="UP000476338"/>
    </source>
</evidence>
<evidence type="ECO:0000256" key="2">
    <source>
        <dbReference type="ARBA" id="ARBA00022679"/>
    </source>
</evidence>
<dbReference type="GO" id="GO:0016779">
    <property type="term" value="F:nucleotidyltransferase activity"/>
    <property type="evidence" value="ECO:0007669"/>
    <property type="project" value="UniProtKB-KW"/>
</dbReference>
<dbReference type="Pfam" id="PF01743">
    <property type="entry name" value="PolyA_pol"/>
    <property type="match status" value="1"/>
</dbReference>
<organism evidence="9 10">
    <name type="scientific">Campylobacter portucalensis</name>
    <dbReference type="NCBI Taxonomy" id="2608384"/>
    <lineage>
        <taxon>Bacteria</taxon>
        <taxon>Pseudomonadati</taxon>
        <taxon>Campylobacterota</taxon>
        <taxon>Epsilonproteobacteria</taxon>
        <taxon>Campylobacterales</taxon>
        <taxon>Campylobacteraceae</taxon>
        <taxon>Campylobacter</taxon>
    </lineage>
</organism>
<protein>
    <submittedName>
        <fullName evidence="9">CCA tRNA nucleotidyltransferase</fullName>
    </submittedName>
</protein>
<dbReference type="InterPro" id="IPR002646">
    <property type="entry name" value="PolA_pol_head_dom"/>
</dbReference>
<dbReference type="RefSeq" id="WP_154571356.1">
    <property type="nucleotide sequence ID" value="NZ_VWSJ01000039.1"/>
</dbReference>
<dbReference type="Gene3D" id="1.10.3090.10">
    <property type="entry name" value="cca-adding enzyme, domain 2"/>
    <property type="match status" value="1"/>
</dbReference>
<dbReference type="GO" id="GO:0046872">
    <property type="term" value="F:metal ion binding"/>
    <property type="evidence" value="ECO:0007669"/>
    <property type="project" value="UniProtKB-KW"/>
</dbReference>
<dbReference type="PANTHER" id="PTHR46173:SF1">
    <property type="entry name" value="CCA TRNA NUCLEOTIDYLTRANSFERASE 1, MITOCHONDRIAL"/>
    <property type="match status" value="1"/>
</dbReference>
<dbReference type="Proteomes" id="UP000476338">
    <property type="component" value="Unassembled WGS sequence"/>
</dbReference>
<keyword evidence="3" id="KW-0819">tRNA processing</keyword>
<dbReference type="GO" id="GO:0000049">
    <property type="term" value="F:tRNA binding"/>
    <property type="evidence" value="ECO:0007669"/>
    <property type="project" value="TreeGrafter"/>
</dbReference>
<reference evidence="9 10" key="2">
    <citation type="submission" date="2020-03" db="EMBL/GenBank/DDBJ databases">
        <title>Campylobacter portucalensis sp. nov., a new species of Campylobacter isolated from the reproductive tract of bulls.</title>
        <authorList>
            <person name="Silva M.F."/>
            <person name="Pereira G."/>
            <person name="Carneiro C."/>
            <person name="Hemphill A."/>
            <person name="Mateus L."/>
            <person name="Lopes-Da-Costa L."/>
            <person name="Silva E."/>
        </authorList>
    </citation>
    <scope>NUCLEOTIDE SEQUENCE [LARGE SCALE GENOMIC DNA]</scope>
    <source>
        <strain evidence="9 10">FMV-PI01</strain>
    </source>
</reference>
<reference evidence="9 10" key="1">
    <citation type="submission" date="2019-09" db="EMBL/GenBank/DDBJ databases">
        <authorList>
            <person name="Silva M."/>
            <person name="Pereira G."/>
            <person name="Lopes-Da-Costa L."/>
            <person name="Silva E."/>
        </authorList>
    </citation>
    <scope>NUCLEOTIDE SEQUENCE [LARGE SCALE GENOMIC DNA]</scope>
    <source>
        <strain evidence="9 10">FMV-PI01</strain>
    </source>
</reference>
<evidence type="ECO:0000256" key="5">
    <source>
        <dbReference type="ARBA" id="ARBA00022723"/>
    </source>
</evidence>
<comment type="similarity">
    <text evidence="7">Belongs to the tRNA nucleotidyltransferase/poly(A) polymerase family.</text>
</comment>
<evidence type="ECO:0000256" key="3">
    <source>
        <dbReference type="ARBA" id="ARBA00022694"/>
    </source>
</evidence>
<dbReference type="InterPro" id="IPR043519">
    <property type="entry name" value="NT_sf"/>
</dbReference>
<keyword evidence="7" id="KW-0694">RNA-binding</keyword>
<name>A0A6L5WJI5_9BACT</name>
<evidence type="ECO:0000256" key="7">
    <source>
        <dbReference type="RuleBase" id="RU003953"/>
    </source>
</evidence>
<keyword evidence="10" id="KW-1185">Reference proteome</keyword>
<proteinExistence type="inferred from homology"/>
<sequence length="374" mass="44541">MQVSKKNLKIYQNKDFIEIYELLKPYTKRAYFVGGFVRDFFMKKHSNDVDIEVFDIKQDDFEVLMNKLGAVGNAKSFYVYKYKNFDISLPRIENKTGFGHKGFEIEICNDEKTAAKRRDFTINSIMINIFSGEVFDFYGGIFDIKNKILRVVDEKTFIEDSLRVLRGVQFISRFNLKVDKNSLNLMKNMDLSDLSVYRIQSELRKFFNSKYQILGLDLIYKLNLFYFLFLYKITYEEYVNLRNLIKNGSKFIKNEMYFLYKTLNFLNLDKKKILKRLSLNQVYKDILNQPYFKNITDLNLLEVSLKMPLKNWLGLDNKDLINRAKKFGIYDNKFSSKIKSEDVMELGFEKKELADEIARLKKDEIHKFLENFKA</sequence>
<dbReference type="PANTHER" id="PTHR46173">
    <property type="entry name" value="CCA TRNA NUCLEOTIDYLTRANSFERASE 1, MITOCHONDRIAL"/>
    <property type="match status" value="1"/>
</dbReference>
<comment type="caution">
    <text evidence="9">The sequence shown here is derived from an EMBL/GenBank/DDBJ whole genome shotgun (WGS) entry which is preliminary data.</text>
</comment>
<keyword evidence="6" id="KW-0460">Magnesium</keyword>
<dbReference type="Gene3D" id="3.30.460.10">
    <property type="entry name" value="Beta Polymerase, domain 2"/>
    <property type="match status" value="1"/>
</dbReference>
<evidence type="ECO:0000259" key="8">
    <source>
        <dbReference type="Pfam" id="PF01743"/>
    </source>
</evidence>
<dbReference type="SUPFAM" id="SSF81891">
    <property type="entry name" value="Poly A polymerase C-terminal region-like"/>
    <property type="match status" value="1"/>
</dbReference>
<accession>A0A6L5WJI5</accession>
<keyword evidence="5" id="KW-0479">Metal-binding</keyword>
<keyword evidence="4" id="KW-0548">Nucleotidyltransferase</keyword>
<dbReference type="EMBL" id="VWSJ01000039">
    <property type="protein sequence ID" value="MSN97106.1"/>
    <property type="molecule type" value="Genomic_DNA"/>
</dbReference>
<dbReference type="AlphaFoldDB" id="A0A6L5WJI5"/>
<dbReference type="GO" id="GO:0008033">
    <property type="term" value="P:tRNA processing"/>
    <property type="evidence" value="ECO:0007669"/>
    <property type="project" value="UniProtKB-KW"/>
</dbReference>
<evidence type="ECO:0000256" key="6">
    <source>
        <dbReference type="ARBA" id="ARBA00022842"/>
    </source>
</evidence>
<dbReference type="InterPro" id="IPR050264">
    <property type="entry name" value="Bact_CCA-adding_enz_type3_sf"/>
</dbReference>
<dbReference type="SUPFAM" id="SSF81301">
    <property type="entry name" value="Nucleotidyltransferase"/>
    <property type="match status" value="1"/>
</dbReference>
<evidence type="ECO:0000256" key="1">
    <source>
        <dbReference type="ARBA" id="ARBA00001946"/>
    </source>
</evidence>
<feature type="domain" description="Poly A polymerase head" evidence="8">
    <location>
        <begin position="30"/>
        <end position="150"/>
    </location>
</feature>
<gene>
    <name evidence="9" type="ORF">F1B92_08030</name>
</gene>
<comment type="cofactor">
    <cofactor evidence="1">
        <name>Mg(2+)</name>
        <dbReference type="ChEBI" id="CHEBI:18420"/>
    </cofactor>
</comment>
<dbReference type="CDD" id="cd05398">
    <property type="entry name" value="NT_ClassII-CCAase"/>
    <property type="match status" value="1"/>
</dbReference>
<keyword evidence="2 7" id="KW-0808">Transferase</keyword>